<keyword evidence="2" id="KW-0012">Acyltransferase</keyword>
<dbReference type="Pfam" id="PF00583">
    <property type="entry name" value="Acetyltransf_1"/>
    <property type="match status" value="1"/>
</dbReference>
<accession>A0A1D9P157</accession>
<keyword evidence="5" id="KW-1185">Reference proteome</keyword>
<keyword evidence="1" id="KW-0808">Transferase</keyword>
<dbReference type="GO" id="GO:0008080">
    <property type="term" value="F:N-acetyltransferase activity"/>
    <property type="evidence" value="ECO:0007669"/>
    <property type="project" value="TreeGrafter"/>
</dbReference>
<proteinExistence type="predicted"/>
<feature type="domain" description="N-acetyltransferase" evidence="3">
    <location>
        <begin position="1"/>
        <end position="156"/>
    </location>
</feature>
<dbReference type="PANTHER" id="PTHR10545">
    <property type="entry name" value="DIAMINE N-ACETYLTRANSFERASE"/>
    <property type="match status" value="1"/>
</dbReference>
<sequence>MNIRRAETKDIDRILELLSQVLEIHARIRPDIFISGTTKYTKEELSEILIDDNRPVYVGTDDKGAVIGYAFCVLKEQPFTTTMVPFKSLYIDDLCVDENARGNHAGKELFEFVKQEAKRLGCYEVNLNVWEGNESARAFYERMGMKVKETQMEFIL</sequence>
<name>A0A1D9P157_9FIRM</name>
<dbReference type="AlphaFoldDB" id="A0A1D9P157"/>
<reference evidence="5" key="1">
    <citation type="submission" date="2016-10" db="EMBL/GenBank/DDBJ databases">
        <title>The complete genome sequence of the rumen bacterium Butyrivibrio hungatei MB2003.</title>
        <authorList>
            <person name="Palevich N."/>
            <person name="Kelly W.J."/>
            <person name="Leahy S.C."/>
            <person name="Altermann E."/>
            <person name="Rakonjac J."/>
            <person name="Attwood G.T."/>
        </authorList>
    </citation>
    <scope>NUCLEOTIDE SEQUENCE [LARGE SCALE GENOMIC DNA]</scope>
    <source>
        <strain evidence="5">MB2003</strain>
    </source>
</reference>
<dbReference type="EMBL" id="CP017831">
    <property type="protein sequence ID" value="AOZ96337.1"/>
    <property type="molecule type" value="Genomic_DNA"/>
</dbReference>
<dbReference type="OrthoDB" id="9805924at2"/>
<dbReference type="Gene3D" id="3.40.630.30">
    <property type="match status" value="1"/>
</dbReference>
<dbReference type="InterPro" id="IPR000182">
    <property type="entry name" value="GNAT_dom"/>
</dbReference>
<dbReference type="KEGG" id="bhu:bhn_I1303"/>
<evidence type="ECO:0000313" key="5">
    <source>
        <dbReference type="Proteomes" id="UP000179284"/>
    </source>
</evidence>
<gene>
    <name evidence="4" type="ORF">bhn_I1303</name>
</gene>
<dbReference type="CDD" id="cd04301">
    <property type="entry name" value="NAT_SF"/>
    <property type="match status" value="1"/>
</dbReference>
<protein>
    <submittedName>
        <fullName evidence="4">GNAT family acetyltransferase</fullName>
    </submittedName>
</protein>
<dbReference type="PANTHER" id="PTHR10545:SF29">
    <property type="entry name" value="GH14572P-RELATED"/>
    <property type="match status" value="1"/>
</dbReference>
<dbReference type="SUPFAM" id="SSF55729">
    <property type="entry name" value="Acyl-CoA N-acyltransferases (Nat)"/>
    <property type="match status" value="1"/>
</dbReference>
<evidence type="ECO:0000256" key="2">
    <source>
        <dbReference type="ARBA" id="ARBA00023315"/>
    </source>
</evidence>
<dbReference type="InterPro" id="IPR016181">
    <property type="entry name" value="Acyl_CoA_acyltransferase"/>
</dbReference>
<organism evidence="4 5">
    <name type="scientific">Butyrivibrio hungatei</name>
    <dbReference type="NCBI Taxonomy" id="185008"/>
    <lineage>
        <taxon>Bacteria</taxon>
        <taxon>Bacillati</taxon>
        <taxon>Bacillota</taxon>
        <taxon>Clostridia</taxon>
        <taxon>Lachnospirales</taxon>
        <taxon>Lachnospiraceae</taxon>
        <taxon>Butyrivibrio</taxon>
    </lineage>
</organism>
<dbReference type="Proteomes" id="UP000179284">
    <property type="component" value="Chromosome I"/>
</dbReference>
<evidence type="ECO:0000313" key="4">
    <source>
        <dbReference type="EMBL" id="AOZ96337.1"/>
    </source>
</evidence>
<evidence type="ECO:0000259" key="3">
    <source>
        <dbReference type="PROSITE" id="PS51186"/>
    </source>
</evidence>
<dbReference type="PROSITE" id="PS51186">
    <property type="entry name" value="GNAT"/>
    <property type="match status" value="1"/>
</dbReference>
<dbReference type="RefSeq" id="WP_071176036.1">
    <property type="nucleotide sequence ID" value="NZ_CP017831.1"/>
</dbReference>
<evidence type="ECO:0000256" key="1">
    <source>
        <dbReference type="ARBA" id="ARBA00022679"/>
    </source>
</evidence>
<dbReference type="InterPro" id="IPR051016">
    <property type="entry name" value="Diverse_Substrate_AcTransf"/>
</dbReference>